<dbReference type="Proteomes" id="UP001597542">
    <property type="component" value="Unassembled WGS sequence"/>
</dbReference>
<name>A0ABW5I5F3_9PSEU</name>
<evidence type="ECO:0000313" key="2">
    <source>
        <dbReference type="Proteomes" id="UP001597542"/>
    </source>
</evidence>
<dbReference type="EMBL" id="JBHUKQ010000015">
    <property type="protein sequence ID" value="MFD2484340.1"/>
    <property type="molecule type" value="Genomic_DNA"/>
</dbReference>
<accession>A0ABW5I5F3</accession>
<reference evidence="2" key="1">
    <citation type="journal article" date="2019" name="Int. J. Syst. Evol. Microbiol.">
        <title>The Global Catalogue of Microorganisms (GCM) 10K type strain sequencing project: providing services to taxonomists for standard genome sequencing and annotation.</title>
        <authorList>
            <consortium name="The Broad Institute Genomics Platform"/>
            <consortium name="The Broad Institute Genome Sequencing Center for Infectious Disease"/>
            <person name="Wu L."/>
            <person name="Ma J."/>
        </authorList>
    </citation>
    <scope>NUCLEOTIDE SEQUENCE [LARGE SCALE GENOMIC DNA]</scope>
    <source>
        <strain evidence="2">CGMCC 4.7638</strain>
    </source>
</reference>
<dbReference type="SUPFAM" id="SSF159245">
    <property type="entry name" value="AttH-like"/>
    <property type="match status" value="1"/>
</dbReference>
<protein>
    <submittedName>
        <fullName evidence="1">Uncharacterized protein</fullName>
    </submittedName>
</protein>
<comment type="caution">
    <text evidence="1">The sequence shown here is derived from an EMBL/GenBank/DDBJ whole genome shotgun (WGS) entry which is preliminary data.</text>
</comment>
<evidence type="ECO:0000313" key="1">
    <source>
        <dbReference type="EMBL" id="MFD2484340.1"/>
    </source>
</evidence>
<dbReference type="RefSeq" id="WP_344274820.1">
    <property type="nucleotide sequence ID" value="NZ_BAAAHV010000012.1"/>
</dbReference>
<proteinExistence type="predicted"/>
<gene>
    <name evidence="1" type="ORF">ACFSUT_28970</name>
</gene>
<sequence length="325" mass="36100">MLTDADERLAHQIPEPLSAVAGPDRHWRESYFFAAHHPRRLEDALVLTMAANPARRAMDSYQMGRLGGQLFFSRASRPFGDDPHTPVAGPVSVEIVRPYERIVLRAGPGARGFGGMELTWTARTRPYLTRRGTLVVDGAPVWDQRQVMQSGWFDGEYVSSGRTVAVERWWGQRDHSWGIRRHPRCPLWIWLAVQLPDGMLSAWLWEHADGRRHYLDGCWAPDGGGEPVPLADLRYDLDWLDPAGAPVRGAGAAQRADGLGGRVVFVLSDGRSVTVDGRGQWIAPYGRRGGGLHQVSVHTSDGRTGTAIYEVTGCAHHHFFPEESS</sequence>
<keyword evidence="2" id="KW-1185">Reference proteome</keyword>
<organism evidence="1 2">
    <name type="scientific">Amycolatopsis albidoflavus</name>
    <dbReference type="NCBI Taxonomy" id="102226"/>
    <lineage>
        <taxon>Bacteria</taxon>
        <taxon>Bacillati</taxon>
        <taxon>Actinomycetota</taxon>
        <taxon>Actinomycetes</taxon>
        <taxon>Pseudonocardiales</taxon>
        <taxon>Pseudonocardiaceae</taxon>
        <taxon>Amycolatopsis</taxon>
    </lineage>
</organism>